<reference evidence="1" key="1">
    <citation type="journal article" date="2020" name="Stud. Mycol.">
        <title>101 Dothideomycetes genomes: a test case for predicting lifestyles and emergence of pathogens.</title>
        <authorList>
            <person name="Haridas S."/>
            <person name="Albert R."/>
            <person name="Binder M."/>
            <person name="Bloem J."/>
            <person name="Labutti K."/>
            <person name="Salamov A."/>
            <person name="Andreopoulos B."/>
            <person name="Baker S."/>
            <person name="Barry K."/>
            <person name="Bills G."/>
            <person name="Bluhm B."/>
            <person name="Cannon C."/>
            <person name="Castanera R."/>
            <person name="Culley D."/>
            <person name="Daum C."/>
            <person name="Ezra D."/>
            <person name="Gonzalez J."/>
            <person name="Henrissat B."/>
            <person name="Kuo A."/>
            <person name="Liang C."/>
            <person name="Lipzen A."/>
            <person name="Lutzoni F."/>
            <person name="Magnuson J."/>
            <person name="Mondo S."/>
            <person name="Nolan M."/>
            <person name="Ohm R."/>
            <person name="Pangilinan J."/>
            <person name="Park H.-J."/>
            <person name="Ramirez L."/>
            <person name="Alfaro M."/>
            <person name="Sun H."/>
            <person name="Tritt A."/>
            <person name="Yoshinaga Y."/>
            <person name="Zwiers L.-H."/>
            <person name="Turgeon B."/>
            <person name="Goodwin S."/>
            <person name="Spatafora J."/>
            <person name="Crous P."/>
            <person name="Grigoriev I."/>
        </authorList>
    </citation>
    <scope>NUCLEOTIDE SEQUENCE</scope>
    <source>
        <strain evidence="1">CBS 121167</strain>
    </source>
</reference>
<accession>A0A6A6B019</accession>
<keyword evidence="2" id="KW-1185">Reference proteome</keyword>
<proteinExistence type="predicted"/>
<sequence>MPVSLGCFRAIFAVAVGGLGCLPTCEINCASGSTFMSNPLFPKAKTFITLKYLVAGMAALIDILLKRALLIHTLFIPHPLCFPMRTLFNTKTTGHLHPSPSSAIQYNQPTPKLNT</sequence>
<dbReference type="Proteomes" id="UP000799438">
    <property type="component" value="Unassembled WGS sequence"/>
</dbReference>
<protein>
    <submittedName>
        <fullName evidence="1">Uncharacterized protein</fullName>
    </submittedName>
</protein>
<evidence type="ECO:0000313" key="2">
    <source>
        <dbReference type="Proteomes" id="UP000799438"/>
    </source>
</evidence>
<dbReference type="AlphaFoldDB" id="A0A6A6B019"/>
<organism evidence="1 2">
    <name type="scientific">Aplosporella prunicola CBS 121167</name>
    <dbReference type="NCBI Taxonomy" id="1176127"/>
    <lineage>
        <taxon>Eukaryota</taxon>
        <taxon>Fungi</taxon>
        <taxon>Dikarya</taxon>
        <taxon>Ascomycota</taxon>
        <taxon>Pezizomycotina</taxon>
        <taxon>Dothideomycetes</taxon>
        <taxon>Dothideomycetes incertae sedis</taxon>
        <taxon>Botryosphaeriales</taxon>
        <taxon>Aplosporellaceae</taxon>
        <taxon>Aplosporella</taxon>
    </lineage>
</organism>
<dbReference type="GeneID" id="54298802"/>
<feature type="non-terminal residue" evidence="1">
    <location>
        <position position="115"/>
    </location>
</feature>
<evidence type="ECO:0000313" key="1">
    <source>
        <dbReference type="EMBL" id="KAF2136783.1"/>
    </source>
</evidence>
<dbReference type="EMBL" id="ML995512">
    <property type="protein sequence ID" value="KAF2136783.1"/>
    <property type="molecule type" value="Genomic_DNA"/>
</dbReference>
<dbReference type="RefSeq" id="XP_033392501.1">
    <property type="nucleotide sequence ID" value="XM_033541306.1"/>
</dbReference>
<gene>
    <name evidence="1" type="ORF">K452DRAFT_292115</name>
</gene>
<name>A0A6A6B019_9PEZI</name>